<comment type="caution">
    <text evidence="7">The sequence shown here is derived from an EMBL/GenBank/DDBJ whole genome shotgun (WGS) entry which is preliminary data.</text>
</comment>
<feature type="transmembrane region" description="Helical" evidence="5">
    <location>
        <begin position="107"/>
        <end position="134"/>
    </location>
</feature>
<feature type="transmembrane region" description="Helical" evidence="5">
    <location>
        <begin position="333"/>
        <end position="354"/>
    </location>
</feature>
<feature type="transmembrane region" description="Helical" evidence="5">
    <location>
        <begin position="360"/>
        <end position="378"/>
    </location>
</feature>
<evidence type="ECO:0000256" key="1">
    <source>
        <dbReference type="ARBA" id="ARBA00004141"/>
    </source>
</evidence>
<dbReference type="Proteomes" id="UP000290849">
    <property type="component" value="Unassembled WGS sequence"/>
</dbReference>
<keyword evidence="2 5" id="KW-0812">Transmembrane</keyword>
<feature type="transmembrane region" description="Helical" evidence="5">
    <location>
        <begin position="188"/>
        <end position="209"/>
    </location>
</feature>
<keyword evidence="4 5" id="KW-0472">Membrane</keyword>
<dbReference type="Pfam" id="PF01740">
    <property type="entry name" value="STAS"/>
    <property type="match status" value="1"/>
</dbReference>
<feature type="transmembrane region" description="Helical" evidence="5">
    <location>
        <begin position="256"/>
        <end position="277"/>
    </location>
</feature>
<gene>
    <name evidence="7" type="ORF">C7R54_24390</name>
</gene>
<dbReference type="SUPFAM" id="SSF52091">
    <property type="entry name" value="SpoIIaa-like"/>
    <property type="match status" value="1"/>
</dbReference>
<dbReference type="Pfam" id="PF00916">
    <property type="entry name" value="Sulfate_transp"/>
    <property type="match status" value="1"/>
</dbReference>
<name>A0A4Q1HF95_9BURK</name>
<dbReference type="InterPro" id="IPR011547">
    <property type="entry name" value="SLC26A/SulP_dom"/>
</dbReference>
<dbReference type="OrthoDB" id="9769739at2"/>
<evidence type="ECO:0000313" key="8">
    <source>
        <dbReference type="Proteomes" id="UP000290849"/>
    </source>
</evidence>
<dbReference type="GO" id="GO:0055085">
    <property type="term" value="P:transmembrane transport"/>
    <property type="evidence" value="ECO:0007669"/>
    <property type="project" value="InterPro"/>
</dbReference>
<dbReference type="AlphaFoldDB" id="A0A4Q1HF95"/>
<comment type="subcellular location">
    <subcellularLocation>
        <location evidence="1">Membrane</location>
        <topology evidence="1">Multi-pass membrane protein</topology>
    </subcellularLocation>
</comment>
<dbReference type="PANTHER" id="PTHR11814">
    <property type="entry name" value="SULFATE TRANSPORTER"/>
    <property type="match status" value="1"/>
</dbReference>
<feature type="transmembrane region" description="Helical" evidence="5">
    <location>
        <begin position="47"/>
        <end position="74"/>
    </location>
</feature>
<feature type="domain" description="STAS" evidence="6">
    <location>
        <begin position="454"/>
        <end position="559"/>
    </location>
</feature>
<feature type="transmembrane region" description="Helical" evidence="5">
    <location>
        <begin position="390"/>
        <end position="421"/>
    </location>
</feature>
<dbReference type="CDD" id="cd07042">
    <property type="entry name" value="STAS_SulP_like_sulfate_transporter"/>
    <property type="match status" value="1"/>
</dbReference>
<dbReference type="RefSeq" id="WP_129153332.1">
    <property type="nucleotide sequence ID" value="NZ_JBHSDO010000018.1"/>
</dbReference>
<dbReference type="InterPro" id="IPR001902">
    <property type="entry name" value="SLC26A/SulP_fam"/>
</dbReference>
<feature type="transmembrane region" description="Helical" evidence="5">
    <location>
        <begin position="216"/>
        <end position="236"/>
    </location>
</feature>
<evidence type="ECO:0000313" key="7">
    <source>
        <dbReference type="EMBL" id="RXN84519.1"/>
    </source>
</evidence>
<keyword evidence="8" id="KW-1185">Reference proteome</keyword>
<sequence>MVHDTSTRRVKLSHHALPAWLRSYDKAWARQDIMAGLTTSTVVIPKALAYATVAGLPVQVGLYTAFLPAILYALMGASKTLSVSTTTTLAILSSAALASAVPNEDPAALVAATATLALLVGLFLLIASVLRLGFLANFISEPVLTGFKAGIAVVIVIDQLPKLLGIHFPKGPFFSNVREIIRGIPDTSLPTLAVGMATAGVLVLLARALPRWPAPLLVVAGAIALSGLLGLSSHGVEPIGHVPTGLPSLTMPDLALAGQLWPSALGMALMSFTETVASGRAFLKEREPSPGANRELFATGIANVGGALFGAMPAGGGASQTAVNFQAGACTQVAGLVTAVVSLAVMMLLAPFLALMPKSTLAAVVIVFSVGLFSPAEFRAIARIRRTELAWTLVAVCGVVLLGTLQGIFVAIVVSLVALAYQVSNPPVHVLRRKPGTNVFRPVSANKPGDVSFPGLLILRPEGRIFFLNADNLGLKMRRLIAEAKPRVVVLDLSAVFDIEYTALRMLNDADRRLRRDGISLWMTGLNPTVLDMVRRSPLGASLGDTRLHHNLDAAVSRYLAATSVEGETYHEADTR</sequence>
<reference evidence="7 8" key="1">
    <citation type="journal article" date="2017" name="Int. J. Syst. Evol. Microbiol.">
        <title>Achromobacter aloeverae sp. nov., isolated from the root of Aloe vera (L.) Burm.f.</title>
        <authorList>
            <person name="Kuncharoen N."/>
            <person name="Muramatsu Y."/>
            <person name="Shibata C."/>
            <person name="Kamakura Y."/>
            <person name="Nakagawa Y."/>
            <person name="Tanasupawat S."/>
        </authorList>
    </citation>
    <scope>NUCLEOTIDE SEQUENCE [LARGE SCALE GENOMIC DNA]</scope>
    <source>
        <strain evidence="7 8">AVA-1</strain>
    </source>
</reference>
<keyword evidence="3 5" id="KW-1133">Transmembrane helix</keyword>
<dbReference type="PROSITE" id="PS50801">
    <property type="entry name" value="STAS"/>
    <property type="match status" value="1"/>
</dbReference>
<evidence type="ECO:0000256" key="5">
    <source>
        <dbReference type="SAM" id="Phobius"/>
    </source>
</evidence>
<accession>A0A4Q1HF95</accession>
<proteinExistence type="predicted"/>
<evidence type="ECO:0000259" key="6">
    <source>
        <dbReference type="PROSITE" id="PS50801"/>
    </source>
</evidence>
<evidence type="ECO:0000256" key="2">
    <source>
        <dbReference type="ARBA" id="ARBA00022692"/>
    </source>
</evidence>
<protein>
    <submittedName>
        <fullName evidence="7">Sodium-independent anion transporter</fullName>
    </submittedName>
</protein>
<dbReference type="InterPro" id="IPR002645">
    <property type="entry name" value="STAS_dom"/>
</dbReference>
<feature type="transmembrane region" description="Helical" evidence="5">
    <location>
        <begin position="146"/>
        <end position="168"/>
    </location>
</feature>
<dbReference type="EMBL" id="PYAL01000008">
    <property type="protein sequence ID" value="RXN84519.1"/>
    <property type="molecule type" value="Genomic_DNA"/>
</dbReference>
<dbReference type="GO" id="GO:0016020">
    <property type="term" value="C:membrane"/>
    <property type="evidence" value="ECO:0007669"/>
    <property type="project" value="UniProtKB-SubCell"/>
</dbReference>
<evidence type="ECO:0000256" key="3">
    <source>
        <dbReference type="ARBA" id="ARBA00022989"/>
    </source>
</evidence>
<dbReference type="Gene3D" id="3.30.750.24">
    <property type="entry name" value="STAS domain"/>
    <property type="match status" value="1"/>
</dbReference>
<evidence type="ECO:0000256" key="4">
    <source>
        <dbReference type="ARBA" id="ARBA00023136"/>
    </source>
</evidence>
<organism evidence="7 8">
    <name type="scientific">Achromobacter aloeverae</name>
    <dbReference type="NCBI Taxonomy" id="1750518"/>
    <lineage>
        <taxon>Bacteria</taxon>
        <taxon>Pseudomonadati</taxon>
        <taxon>Pseudomonadota</taxon>
        <taxon>Betaproteobacteria</taxon>
        <taxon>Burkholderiales</taxon>
        <taxon>Alcaligenaceae</taxon>
        <taxon>Achromobacter</taxon>
    </lineage>
</organism>
<dbReference type="InterPro" id="IPR036513">
    <property type="entry name" value="STAS_dom_sf"/>
</dbReference>